<accession>A0AAV7TJH8</accession>
<reference evidence="2" key="1">
    <citation type="journal article" date="2022" name="bioRxiv">
        <title>Sequencing and chromosome-scale assembly of the giantPleurodeles waltlgenome.</title>
        <authorList>
            <person name="Brown T."/>
            <person name="Elewa A."/>
            <person name="Iarovenko S."/>
            <person name="Subramanian E."/>
            <person name="Araus A.J."/>
            <person name="Petzold A."/>
            <person name="Susuki M."/>
            <person name="Suzuki K.-i.T."/>
            <person name="Hayashi T."/>
            <person name="Toyoda A."/>
            <person name="Oliveira C."/>
            <person name="Osipova E."/>
            <person name="Leigh N.D."/>
            <person name="Simon A."/>
            <person name="Yun M.H."/>
        </authorList>
    </citation>
    <scope>NUCLEOTIDE SEQUENCE</scope>
    <source>
        <strain evidence="2">20211129_DDA</strain>
        <tissue evidence="2">Liver</tissue>
    </source>
</reference>
<keyword evidence="3" id="KW-1185">Reference proteome</keyword>
<proteinExistence type="predicted"/>
<protein>
    <submittedName>
        <fullName evidence="2">Uncharacterized protein</fullName>
    </submittedName>
</protein>
<comment type="caution">
    <text evidence="2">The sequence shown here is derived from an EMBL/GenBank/DDBJ whole genome shotgun (WGS) entry which is preliminary data.</text>
</comment>
<name>A0AAV7TJH8_PLEWA</name>
<evidence type="ECO:0000313" key="2">
    <source>
        <dbReference type="EMBL" id="KAJ1176770.1"/>
    </source>
</evidence>
<sequence length="153" mass="16669">MVLFQTRASRTGLAGRGSPSWPRGPWLPHCTPAEAVTTARTPRLFRQHIWTVSRASAAPTEHRQASARTSGRSAAFSCKRGYSFTDPEVLCLAPRSAETLDGGGTFIAPGEEERATPPPQDQKTLKEPTATLEEEKATLQPNLRCDGQKAARR</sequence>
<dbReference type="AlphaFoldDB" id="A0AAV7TJH8"/>
<dbReference type="EMBL" id="JANPWB010000006">
    <property type="protein sequence ID" value="KAJ1176770.1"/>
    <property type="molecule type" value="Genomic_DNA"/>
</dbReference>
<feature type="region of interest" description="Disordered" evidence="1">
    <location>
        <begin position="102"/>
        <end position="153"/>
    </location>
</feature>
<gene>
    <name evidence="2" type="ORF">NDU88_002037</name>
</gene>
<dbReference type="Proteomes" id="UP001066276">
    <property type="component" value="Chromosome 3_2"/>
</dbReference>
<evidence type="ECO:0000256" key="1">
    <source>
        <dbReference type="SAM" id="MobiDB-lite"/>
    </source>
</evidence>
<evidence type="ECO:0000313" key="3">
    <source>
        <dbReference type="Proteomes" id="UP001066276"/>
    </source>
</evidence>
<feature type="region of interest" description="Disordered" evidence="1">
    <location>
        <begin position="1"/>
        <end position="26"/>
    </location>
</feature>
<organism evidence="2 3">
    <name type="scientific">Pleurodeles waltl</name>
    <name type="common">Iberian ribbed newt</name>
    <dbReference type="NCBI Taxonomy" id="8319"/>
    <lineage>
        <taxon>Eukaryota</taxon>
        <taxon>Metazoa</taxon>
        <taxon>Chordata</taxon>
        <taxon>Craniata</taxon>
        <taxon>Vertebrata</taxon>
        <taxon>Euteleostomi</taxon>
        <taxon>Amphibia</taxon>
        <taxon>Batrachia</taxon>
        <taxon>Caudata</taxon>
        <taxon>Salamandroidea</taxon>
        <taxon>Salamandridae</taxon>
        <taxon>Pleurodelinae</taxon>
        <taxon>Pleurodeles</taxon>
    </lineage>
</organism>